<keyword evidence="3" id="KW-1185">Reference proteome</keyword>
<reference evidence="3" key="1">
    <citation type="submission" date="2016-06" db="EMBL/GenBank/DDBJ databases">
        <authorList>
            <person name="Varghese N."/>
        </authorList>
    </citation>
    <scope>NUCLEOTIDE SEQUENCE [LARGE SCALE GENOMIC DNA]</scope>
    <source>
        <strain evidence="3">DSM 46123</strain>
    </source>
</reference>
<dbReference type="EMBL" id="FMHU01000002">
    <property type="protein sequence ID" value="SCL26917.1"/>
    <property type="molecule type" value="Genomic_DNA"/>
</dbReference>
<sequence length="161" mass="17491">MSPDQQAGTGAAGPTWDDVPVLDEPPGDGYYELAESAWGAIIGWYSGVDRMVRCPERRVHMVTEECTDRNGTRRTTAPRTAEDQQIIDDSITDYLHDAGVPARPGGWRWFAELPAGHTGPGIESLVNRGVADLPADHVRPAQVAPRVREVVEGVYAEQAEG</sequence>
<dbReference type="AlphaFoldDB" id="A0A1C6SBX3"/>
<protein>
    <submittedName>
        <fullName evidence="2">Uncharacterized protein</fullName>
    </submittedName>
</protein>
<organism evidence="2 3">
    <name type="scientific">Micromonospora inyonensis</name>
    <dbReference type="NCBI Taxonomy" id="47866"/>
    <lineage>
        <taxon>Bacteria</taxon>
        <taxon>Bacillati</taxon>
        <taxon>Actinomycetota</taxon>
        <taxon>Actinomycetes</taxon>
        <taxon>Micromonosporales</taxon>
        <taxon>Micromonosporaceae</taxon>
        <taxon>Micromonospora</taxon>
    </lineage>
</organism>
<dbReference type="Pfam" id="PF19381">
    <property type="entry name" value="DUF5956"/>
    <property type="match status" value="1"/>
</dbReference>
<evidence type="ECO:0000313" key="3">
    <source>
        <dbReference type="Proteomes" id="UP000198906"/>
    </source>
</evidence>
<feature type="region of interest" description="Disordered" evidence="1">
    <location>
        <begin position="1"/>
        <end position="23"/>
    </location>
</feature>
<gene>
    <name evidence="2" type="ORF">GA0074694_4657</name>
</gene>
<name>A0A1C6SBX3_9ACTN</name>
<dbReference type="Proteomes" id="UP000198906">
    <property type="component" value="Unassembled WGS sequence"/>
</dbReference>
<evidence type="ECO:0000256" key="1">
    <source>
        <dbReference type="SAM" id="MobiDB-lite"/>
    </source>
</evidence>
<accession>A0A1C6SBX3</accession>
<dbReference type="RefSeq" id="WP_091461636.1">
    <property type="nucleotide sequence ID" value="NZ_FMHU01000002.1"/>
</dbReference>
<evidence type="ECO:0000313" key="2">
    <source>
        <dbReference type="EMBL" id="SCL26917.1"/>
    </source>
</evidence>
<dbReference type="InterPro" id="IPR046000">
    <property type="entry name" value="DUF5956"/>
</dbReference>
<proteinExistence type="predicted"/>